<reference evidence="1 2" key="1">
    <citation type="submission" date="2017-05" db="EMBL/GenBank/DDBJ databases">
        <title>Genome Analysis of Maritalea myrionectae HL2708#5.</title>
        <authorList>
            <consortium name="Cotde Inc.-PKNU"/>
            <person name="Jang D."/>
            <person name="Oh H.-M."/>
        </authorList>
    </citation>
    <scope>NUCLEOTIDE SEQUENCE [LARGE SCALE GENOMIC DNA]</scope>
    <source>
        <strain evidence="1 2">HL2708#5</strain>
        <plasmid evidence="2">phl2708x3</plasmid>
    </source>
</reference>
<geneLocation type="plasmid" evidence="2">
    <name>phl2708x3</name>
</geneLocation>
<dbReference type="KEGG" id="mmyr:MXMO3_03605"/>
<sequence>MRQNRCFLQAMIIILIVALIPIAASAQLDGHGPDAWRVTGVAANDVLNARMGPGVDYPIIETFAHNERGLEQITCVPFFTMAHYQAMTEEELNRLPSRWCLMRSADMSKAGWVAQRFLMEDFPDESMAPATSETGLMPQGQVVDHAKDLVRELYERDFLAGLGGPDPLNPAMLTQYFSTEFAHALISRPPGASVLYGAQDFDGSVDEPVADPDTPILRGTTILHVDMMSFGRPQRATFLLRPDAAQAGNPLRIIRVEHEGWSFP</sequence>
<gene>
    <name evidence="1" type="ORF">MXMO3_03605</name>
</gene>
<organism evidence="1 2">
    <name type="scientific">Maritalea myrionectae</name>
    <dbReference type="NCBI Taxonomy" id="454601"/>
    <lineage>
        <taxon>Bacteria</taxon>
        <taxon>Pseudomonadati</taxon>
        <taxon>Pseudomonadota</taxon>
        <taxon>Alphaproteobacteria</taxon>
        <taxon>Hyphomicrobiales</taxon>
        <taxon>Devosiaceae</taxon>
        <taxon>Maritalea</taxon>
    </lineage>
</organism>
<keyword evidence="2" id="KW-1185">Reference proteome</keyword>
<accession>A0A2R4MJH0</accession>
<evidence type="ECO:0000313" key="1">
    <source>
        <dbReference type="EMBL" id="AVX06108.1"/>
    </source>
</evidence>
<dbReference type="EMBL" id="CP021331">
    <property type="protein sequence ID" value="AVX06108.1"/>
    <property type="molecule type" value="Genomic_DNA"/>
</dbReference>
<evidence type="ECO:0000313" key="2">
    <source>
        <dbReference type="Proteomes" id="UP000258927"/>
    </source>
</evidence>
<dbReference type="AlphaFoldDB" id="A0A2R4MJH0"/>
<name>A0A2R4MJH0_9HYPH</name>
<keyword evidence="1" id="KW-0614">Plasmid</keyword>
<proteinExistence type="predicted"/>
<dbReference type="Proteomes" id="UP000258927">
    <property type="component" value="Plasmid pHL2708X3"/>
</dbReference>
<protein>
    <submittedName>
        <fullName evidence="1">Uncharacterized protein</fullName>
    </submittedName>
</protein>